<dbReference type="Pfam" id="PF02185">
    <property type="entry name" value="HR1"/>
    <property type="match status" value="2"/>
</dbReference>
<dbReference type="PANTHER" id="PTHR24351">
    <property type="entry name" value="RIBOSOMAL PROTEIN S6 KINASE"/>
    <property type="match status" value="1"/>
</dbReference>
<keyword evidence="16" id="KW-0539">Nucleus</keyword>
<evidence type="ECO:0000256" key="22">
    <source>
        <dbReference type="SAM" id="MobiDB-lite"/>
    </source>
</evidence>
<dbReference type="GO" id="GO:0030496">
    <property type="term" value="C:midbody"/>
    <property type="evidence" value="ECO:0007669"/>
    <property type="project" value="UniProtKB-SubCell"/>
</dbReference>
<sequence length="2517" mass="282835">KEFLHQTNHPIFIMADSYYQAGLILHDSDDTLLTYPIHWAEFKITIRTVTFPMHNLFLRIKNQLSVLTTHNSSQNSSPNHNKYQQTHSEISALNTTRTRHNSAPDMELQRSRSLKSIRVRKISKGSLKSLRRGTVCVTVSTHASSVFYDTDMEGEYIKHPVLYELSYKYGFTDNLPESALPSRLEEIKEAIRREIRKELKIKEGAEKLREVAKDRRSLNDVAAIVKKSNSKIAELKSELQELESQILLTQGNTVVTHNDRDILSPSSNNVRLSGSSQFTNDGSVGGLISSGHEQLSANDKLLISLEKQLNIEMKVKNGAENMIQSLQSGHYGRDKKLLAEAQQMLTDSKAKIEFLRLRILKVKQNKEHAQKLSQQITANANENGSVAGCVSPQRLEISLEERIEELRHRLRIEAAVVDGAKNVIRILQNRKVPDKKALQEPPPATDDKGSEAGAGCISSQDFRQNHSTQRPPMPHELTAEWTVSAQLKFARAGETVKKEFSTNDTVNPVRVFYKWNKIDDNTTAGGTQYEDDKTSDLFKRTSSRSSARSQDPVKKTNSSELQKGESFRSTTSSMTCGDVGGGDSAFSGSNTSNKPQNDSLTTEVKDSLTNFYGTRCRSTCNIIVTAVADFLSPTDMQTIDNMSIENTEMDSKPFVFNTTASYTVQPEKFFDQASYSERAKQLNLRDAVCQTSDTEMKYFVQHERKRSPLERRDSRRSYDYRRATVDDLLQQPGFRGRISEEHSHMPSYIPSPTQTSKSSSLPRVSSLMGGDAENKMNENCFPEKPSHSDTQKKPRTVHIDVYCTGSEDDDQADAESSSDSEDDKRLDQESNSTFQTVLDNEQMRLRHQRITGNSLPRRLADNNATKLPKQKSDSSQNINIGHAITKSSTAEEIHESKQLLFRKHVGDQRAVKLQNLRQKYLRQSSDDTLSLGYPNSSRSTVRDNTCSSISSILAGQDVTETSCKETDELEDLSYSLAKSDSFEYENALDRLRIRQMERLWSRSHSNEDESKVHQPGGSHLQSISEVTTFQRKSPCSLVVNQQDTLPTQMEIVSETDQNSSYSNETFNRSSPVNVSNYKFQQTSHFPRNKPGFLQFFGPHLEQPQTLNVDMLSQQQQSIPELQNKESTLLYPNYGAGLQRWKSETRDNLSASGTPVLTPTVLSRQTSPQPPLPHQTPPPYNINFQRSGSEAPPSTTSAITFPITTPTPARRFDMYNRPSPAISEASTQPPPLGYSSEYLDKAKMFGKVVAARKPGHHVGPTKNPNCSCESCQRWLAERFQIRGRVFSLGEMPAHVRLSESSRKLDLLRHSLDLRRLELPADSTAAQQLKCELQSVQQASSPVPFNYTSLQPFHGGLLGGKPYQQVSTLGRCASVTGKLEVRLMGCQGLLEDVPGRSRRDKDNNSSPGDLRSFVKGVTSRSSSKSYSVKDETSSEIMAVIKLDNMTVAQTSWKPCSQQAWDQRFSIDLDRSRELEIGVYWRDWRSLCAVKFLRLEEFIDDVRHGMALQLEPQGLLFAEIKFLNPMISQKPKLQRQRMIFNKQQVKNIPRAKQMNINVATWGRLLKRNAPSTSNLAGGKISNPARESSESPISRTPSSGTINQEPEPYSPGVLAQNMHCEPEEPIIEHVETPGEIPDPAVSGLSGKRPLSMQGIAALPPENTSPQQPQKPQNTVAANNNLHLNIVGKNSQPNPIPKPPTSGSKQNTPTDVLPPQIPTSLPPKLDQELQSVLSEFDFLNQLDSQPNTLQRPQERQQLPQQQQSQQTHPLQTTQKPPQQLLPQTYIASTKHQVVQYQNVLPNQPQLPLFTYHQSSPSVAASESFIPQVPESPASPSTASFSPTVANQTNQITNIANNNSNNNINSNNERSNDSNCHFVMRSTSQNKPHLNINIQQSQTQTQQQQSSPAVTAANPYVLNDYYHRPVLAMPPVVLMGGDQSHDMSSPIIEMPPSPAPIVEYPEDEDNTISHQYSIGVGDGFQVEAHINLVHITIEPTIPLHLDTNSTANNSDLALKSDDITTIISRPTSLTSPSNVATTFTSTVEYFIANVEDEDKTIEETKVIPQFSNVSISNNNLQQQQHYLQQSSPIIQEPPTPIIYGGHVSASEASVPQFPQPAQRQNYHQSPQATPSYQQQQQPQQQPIYQNQFELQNSAVSQQNARRNVARGLQYRDSAYESRRQSQSLIASPGILSMDNFRMLSVLGRGHFGKVILCQLRTNNQYYAIKALKKGDIIARDEVESLLSEKRIFEVANAMRHPFLVNLYACFQTEQHVCFVMEYAAGGDLMMHIHTDVFTEPRAVFYAACVVLGLQYLHENKIIYRDLKLDNLLLDTDGYVKIADFGLCKEGMGFGDRTGTFCGTPEFLAPEVLTETSYTRAVDWWGLGVLIFEMLVGESPFPGDDEEEVFDSIVNDEVRYPRFLSLEAIAIMRRLLRKNPERRLGSSERDAEDVKKQAFFRTIVWDDLLLRKVKPPFVPTINHLEDVSNFDEEFTSEKPQLTPPKEPRILTDEEQMFFQDFTYTADWS</sequence>
<evidence type="ECO:0000256" key="7">
    <source>
        <dbReference type="ARBA" id="ARBA00022490"/>
    </source>
</evidence>
<dbReference type="InterPro" id="IPR011072">
    <property type="entry name" value="HR1_rho-bd"/>
</dbReference>
<feature type="compositionally biased region" description="Polar residues" evidence="22">
    <location>
        <begin position="543"/>
        <end position="575"/>
    </location>
</feature>
<keyword evidence="15 19" id="KW-0175">Coiled coil</keyword>
<proteinExistence type="inferred from homology"/>
<dbReference type="CDD" id="cd11622">
    <property type="entry name" value="HR1_PKN_1"/>
    <property type="match status" value="1"/>
</dbReference>
<dbReference type="Proteomes" id="UP000037069">
    <property type="component" value="Unassembled WGS sequence"/>
</dbReference>
<dbReference type="GO" id="GO:0005524">
    <property type="term" value="F:ATP binding"/>
    <property type="evidence" value="ECO:0007669"/>
    <property type="project" value="UniProtKB-UniRule"/>
</dbReference>
<keyword evidence="14 20" id="KW-0067">ATP-binding</keyword>
<feature type="domain" description="AGC-kinase C-terminal" evidence="25">
    <location>
        <begin position="2450"/>
        <end position="2517"/>
    </location>
</feature>
<evidence type="ECO:0000256" key="5">
    <source>
        <dbReference type="ARBA" id="ARBA00005490"/>
    </source>
</evidence>
<dbReference type="PROSITE" id="PS51860">
    <property type="entry name" value="REM_1"/>
    <property type="match status" value="2"/>
</dbReference>
<feature type="compositionally biased region" description="Polar residues" evidence="22">
    <location>
        <begin position="1147"/>
        <end position="1163"/>
    </location>
</feature>
<feature type="region of interest" description="Disordered" evidence="22">
    <location>
        <begin position="1816"/>
        <end position="1869"/>
    </location>
</feature>
<comment type="caution">
    <text evidence="27">The sequence shown here is derived from an EMBL/GenBank/DDBJ whole genome shotgun (WGS) entry which is preliminary data.</text>
</comment>
<feature type="compositionally biased region" description="Low complexity" evidence="22">
    <location>
        <begin position="1191"/>
        <end position="1208"/>
    </location>
</feature>
<comment type="catalytic activity">
    <reaction evidence="17">
        <text>L-threonyl-[protein] + ATP = O-phospho-L-threonyl-[protein] + ADP + H(+)</text>
        <dbReference type="Rhea" id="RHEA:46608"/>
        <dbReference type="Rhea" id="RHEA-COMP:11060"/>
        <dbReference type="Rhea" id="RHEA-COMP:11605"/>
        <dbReference type="ChEBI" id="CHEBI:15378"/>
        <dbReference type="ChEBI" id="CHEBI:30013"/>
        <dbReference type="ChEBI" id="CHEBI:30616"/>
        <dbReference type="ChEBI" id="CHEBI:61977"/>
        <dbReference type="ChEBI" id="CHEBI:456216"/>
        <dbReference type="EC" id="2.7.11.13"/>
    </reaction>
</comment>
<evidence type="ECO:0000256" key="14">
    <source>
        <dbReference type="ARBA" id="ARBA00022840"/>
    </source>
</evidence>
<dbReference type="GO" id="GO:0007165">
    <property type="term" value="P:signal transduction"/>
    <property type="evidence" value="ECO:0007669"/>
    <property type="project" value="InterPro"/>
</dbReference>
<feature type="non-terminal residue" evidence="27">
    <location>
        <position position="1"/>
    </location>
</feature>
<dbReference type="Pfam" id="PF00433">
    <property type="entry name" value="Pkinase_C"/>
    <property type="match status" value="1"/>
</dbReference>
<dbReference type="GO" id="GO:0005634">
    <property type="term" value="C:nucleus"/>
    <property type="evidence" value="ECO:0007669"/>
    <property type="project" value="UniProtKB-SubCell"/>
</dbReference>
<keyword evidence="12 20" id="KW-0547">Nucleotide-binding</keyword>
<dbReference type="PROSITE" id="PS50011">
    <property type="entry name" value="PROTEIN_KINASE_DOM"/>
    <property type="match status" value="1"/>
</dbReference>
<dbReference type="Gene3D" id="3.30.200.20">
    <property type="entry name" value="Phosphorylase Kinase, domain 1"/>
    <property type="match status" value="1"/>
</dbReference>
<evidence type="ECO:0000256" key="1">
    <source>
        <dbReference type="ARBA" id="ARBA00004123"/>
    </source>
</evidence>
<keyword evidence="13 27" id="KW-0418">Kinase</keyword>
<evidence type="ECO:0000256" key="16">
    <source>
        <dbReference type="ARBA" id="ARBA00023242"/>
    </source>
</evidence>
<evidence type="ECO:0000256" key="20">
    <source>
        <dbReference type="PROSITE-ProRule" id="PRU10141"/>
    </source>
</evidence>
<feature type="region of interest" description="Disordered" evidence="22">
    <location>
        <begin position="1391"/>
        <end position="1414"/>
    </location>
</feature>
<dbReference type="PROSITE" id="PS00107">
    <property type="entry name" value="PROTEIN_KINASE_ATP"/>
    <property type="match status" value="1"/>
</dbReference>
<organism evidence="27 28">
    <name type="scientific">Lucilia cuprina</name>
    <name type="common">Green bottle fly</name>
    <name type="synonym">Australian sheep blowfly</name>
    <dbReference type="NCBI Taxonomy" id="7375"/>
    <lineage>
        <taxon>Eukaryota</taxon>
        <taxon>Metazoa</taxon>
        <taxon>Ecdysozoa</taxon>
        <taxon>Arthropoda</taxon>
        <taxon>Hexapoda</taxon>
        <taxon>Insecta</taxon>
        <taxon>Pterygota</taxon>
        <taxon>Neoptera</taxon>
        <taxon>Endopterygota</taxon>
        <taxon>Diptera</taxon>
        <taxon>Brachycera</taxon>
        <taxon>Muscomorpha</taxon>
        <taxon>Oestroidea</taxon>
        <taxon>Calliphoridae</taxon>
        <taxon>Luciliinae</taxon>
        <taxon>Lucilia</taxon>
    </lineage>
</organism>
<evidence type="ECO:0000256" key="17">
    <source>
        <dbReference type="ARBA" id="ARBA00047272"/>
    </source>
</evidence>
<dbReference type="InterPro" id="IPR000961">
    <property type="entry name" value="AGC-kinase_C"/>
</dbReference>
<dbReference type="STRING" id="7375.A0A0L0C3R3"/>
<feature type="domain" description="REM-1" evidence="26">
    <location>
        <begin position="174"/>
        <end position="248"/>
    </location>
</feature>
<feature type="domain" description="REM-1" evidence="26">
    <location>
        <begin position="288"/>
        <end position="368"/>
    </location>
</feature>
<dbReference type="InterPro" id="IPR000719">
    <property type="entry name" value="Prot_kinase_dom"/>
</dbReference>
<feature type="domain" description="Protein kinase" evidence="24">
    <location>
        <begin position="2190"/>
        <end position="2449"/>
    </location>
</feature>
<dbReference type="FunFam" id="1.10.287.160:FF:000002">
    <property type="entry name" value="Putative serine/threonine-protein kinase N2"/>
    <property type="match status" value="1"/>
</dbReference>
<feature type="compositionally biased region" description="Low complexity" evidence="22">
    <location>
        <begin position="1744"/>
        <end position="1771"/>
    </location>
</feature>
<feature type="compositionally biased region" description="Polar residues" evidence="22">
    <location>
        <begin position="829"/>
        <end position="839"/>
    </location>
</feature>
<dbReference type="InterPro" id="IPR036274">
    <property type="entry name" value="HR1_rpt_sf"/>
</dbReference>
<dbReference type="InterPro" id="IPR035892">
    <property type="entry name" value="C2_domain_sf"/>
</dbReference>
<feature type="compositionally biased region" description="Low complexity" evidence="22">
    <location>
        <begin position="1586"/>
        <end position="1595"/>
    </location>
</feature>
<dbReference type="SUPFAM" id="SSF49562">
    <property type="entry name" value="C2 domain (Calcium/lipid-binding domain, CaLB)"/>
    <property type="match status" value="1"/>
</dbReference>
<feature type="compositionally biased region" description="Basic and acidic residues" evidence="22">
    <location>
        <begin position="1391"/>
        <end position="1401"/>
    </location>
</feature>
<dbReference type="InterPro" id="IPR037313">
    <property type="entry name" value="PKN_HR1_1"/>
</dbReference>
<dbReference type="Pfam" id="PF00069">
    <property type="entry name" value="Pkinase"/>
    <property type="match status" value="1"/>
</dbReference>
<dbReference type="SMART" id="SM00133">
    <property type="entry name" value="S_TK_X"/>
    <property type="match status" value="1"/>
</dbReference>
<dbReference type="SUPFAM" id="SSF56112">
    <property type="entry name" value="Protein kinase-like (PK-like)"/>
    <property type="match status" value="1"/>
</dbReference>
<dbReference type="GO" id="GO:0032154">
    <property type="term" value="C:cleavage furrow"/>
    <property type="evidence" value="ECO:0007669"/>
    <property type="project" value="UniProtKB-SubCell"/>
</dbReference>
<dbReference type="CDD" id="cd11623">
    <property type="entry name" value="HR1_PKN_2"/>
    <property type="match status" value="1"/>
</dbReference>
<evidence type="ECO:0000256" key="8">
    <source>
        <dbReference type="ARBA" id="ARBA00022527"/>
    </source>
</evidence>
<feature type="region of interest" description="Disordered" evidence="22">
    <location>
        <begin position="1743"/>
        <end position="1771"/>
    </location>
</feature>
<evidence type="ECO:0000256" key="11">
    <source>
        <dbReference type="ARBA" id="ARBA00022737"/>
    </source>
</evidence>
<evidence type="ECO:0000313" key="27">
    <source>
        <dbReference type="EMBL" id="KNC26139.1"/>
    </source>
</evidence>
<dbReference type="InterPro" id="IPR011009">
    <property type="entry name" value="Kinase-like_dom_sf"/>
</dbReference>
<dbReference type="FunFam" id="3.30.200.20:FF:000058">
    <property type="entry name" value="Putative serine/threonine-protein kinase N2"/>
    <property type="match status" value="1"/>
</dbReference>
<feature type="compositionally biased region" description="Acidic residues" evidence="22">
    <location>
        <begin position="806"/>
        <end position="821"/>
    </location>
</feature>
<protein>
    <recommendedName>
        <fullName evidence="6">protein kinase C</fullName>
        <ecNumber evidence="6">2.7.11.13</ecNumber>
    </recommendedName>
</protein>
<comment type="catalytic activity">
    <reaction evidence="18">
        <text>L-seryl-[protein] + ATP = O-phospho-L-seryl-[protein] + ADP + H(+)</text>
        <dbReference type="Rhea" id="RHEA:17989"/>
        <dbReference type="Rhea" id="RHEA-COMP:9863"/>
        <dbReference type="Rhea" id="RHEA-COMP:11604"/>
        <dbReference type="ChEBI" id="CHEBI:15378"/>
        <dbReference type="ChEBI" id="CHEBI:29999"/>
        <dbReference type="ChEBI" id="CHEBI:30616"/>
        <dbReference type="ChEBI" id="CHEBI:83421"/>
        <dbReference type="ChEBI" id="CHEBI:456216"/>
        <dbReference type="EC" id="2.7.11.13"/>
    </reaction>
</comment>
<evidence type="ECO:0000256" key="15">
    <source>
        <dbReference type="ARBA" id="ARBA00023054"/>
    </source>
</evidence>
<comment type="similarity">
    <text evidence="5">Belongs to the protein kinase superfamily. AGC Ser/Thr protein kinase family. PKC subfamily.</text>
</comment>
<dbReference type="InterPro" id="IPR017892">
    <property type="entry name" value="Pkinase_C"/>
</dbReference>
<evidence type="ECO:0000259" key="26">
    <source>
        <dbReference type="PROSITE" id="PS51860"/>
    </source>
</evidence>
<dbReference type="PROSITE" id="PS50004">
    <property type="entry name" value="C2"/>
    <property type="match status" value="1"/>
</dbReference>
<evidence type="ECO:0000256" key="9">
    <source>
        <dbReference type="ARBA" id="ARBA00022553"/>
    </source>
</evidence>
<evidence type="ECO:0000256" key="3">
    <source>
        <dbReference type="ARBA" id="ARBA00004496"/>
    </source>
</evidence>
<keyword evidence="10" id="KW-0808">Transferase</keyword>
<dbReference type="GO" id="GO:0004697">
    <property type="term" value="F:diacylglycerol-dependent serine/threonine kinase activity"/>
    <property type="evidence" value="ECO:0007669"/>
    <property type="project" value="UniProtKB-EC"/>
</dbReference>
<keyword evidence="7" id="KW-0963">Cytoplasm</keyword>
<evidence type="ECO:0000256" key="13">
    <source>
        <dbReference type="ARBA" id="ARBA00022777"/>
    </source>
</evidence>
<evidence type="ECO:0000256" key="6">
    <source>
        <dbReference type="ARBA" id="ARBA00012429"/>
    </source>
</evidence>
<dbReference type="SUPFAM" id="SSF46585">
    <property type="entry name" value="HR1 repeat"/>
    <property type="match status" value="3"/>
</dbReference>
<feature type="coiled-coil region" evidence="21">
    <location>
        <begin position="225"/>
        <end position="252"/>
    </location>
</feature>
<dbReference type="GO" id="GO:0005737">
    <property type="term" value="C:cytoplasm"/>
    <property type="evidence" value="ECO:0007669"/>
    <property type="project" value="UniProtKB-SubCell"/>
</dbReference>
<feature type="region of interest" description="Disordered" evidence="22">
    <location>
        <begin position="1567"/>
        <end position="1611"/>
    </location>
</feature>
<dbReference type="EC" id="2.7.11.13" evidence="6"/>
<feature type="domain" description="C2" evidence="23">
    <location>
        <begin position="1356"/>
        <end position="1512"/>
    </location>
</feature>
<dbReference type="InterPro" id="IPR000008">
    <property type="entry name" value="C2_dom"/>
</dbReference>
<feature type="compositionally biased region" description="Polar residues" evidence="22">
    <location>
        <begin position="586"/>
        <end position="601"/>
    </location>
</feature>
<dbReference type="InterPro" id="IPR008271">
    <property type="entry name" value="Ser/Thr_kinase_AS"/>
</dbReference>
<feature type="binding site" evidence="20">
    <location>
        <position position="2219"/>
    </location>
    <ligand>
        <name>ATP</name>
        <dbReference type="ChEBI" id="CHEBI:30616"/>
    </ligand>
</feature>
<dbReference type="Gene3D" id="1.10.510.10">
    <property type="entry name" value="Transferase(Phosphotransferase) domain 1"/>
    <property type="match status" value="1"/>
</dbReference>
<reference evidence="27 28" key="1">
    <citation type="journal article" date="2015" name="Nat. Commun.">
        <title>Lucilia cuprina genome unlocks parasitic fly biology to underpin future interventions.</title>
        <authorList>
            <person name="Anstead C.A."/>
            <person name="Korhonen P.K."/>
            <person name="Young N.D."/>
            <person name="Hall R.S."/>
            <person name="Jex A.R."/>
            <person name="Murali S.C."/>
            <person name="Hughes D.S."/>
            <person name="Lee S.F."/>
            <person name="Perry T."/>
            <person name="Stroehlein A.J."/>
            <person name="Ansell B.R."/>
            <person name="Breugelmans B."/>
            <person name="Hofmann A."/>
            <person name="Qu J."/>
            <person name="Dugan S."/>
            <person name="Lee S.L."/>
            <person name="Chao H."/>
            <person name="Dinh H."/>
            <person name="Han Y."/>
            <person name="Doddapaneni H.V."/>
            <person name="Worley K.C."/>
            <person name="Muzny D.M."/>
            <person name="Ioannidis P."/>
            <person name="Waterhouse R.M."/>
            <person name="Zdobnov E.M."/>
            <person name="James P.J."/>
            <person name="Bagnall N.H."/>
            <person name="Kotze A.C."/>
            <person name="Gibbs R.A."/>
            <person name="Richards S."/>
            <person name="Batterham P."/>
            <person name="Gasser R.B."/>
        </authorList>
    </citation>
    <scope>NUCLEOTIDE SEQUENCE [LARGE SCALE GENOMIC DNA]</scope>
    <source>
        <strain evidence="27 28">LS</strain>
        <tissue evidence="27">Full body</tissue>
    </source>
</reference>
<feature type="region of interest" description="Disordered" evidence="22">
    <location>
        <begin position="434"/>
        <end position="456"/>
    </location>
</feature>
<feature type="compositionally biased region" description="Low complexity" evidence="22">
    <location>
        <begin position="2118"/>
        <end position="2135"/>
    </location>
</feature>
<dbReference type="Gene3D" id="1.10.287.160">
    <property type="entry name" value="HR1 repeat"/>
    <property type="match status" value="3"/>
</dbReference>
<evidence type="ECO:0000313" key="28">
    <source>
        <dbReference type="Proteomes" id="UP000037069"/>
    </source>
</evidence>
<keyword evidence="11" id="KW-0677">Repeat</keyword>
<feature type="region of interest" description="Disordered" evidence="22">
    <location>
        <begin position="2102"/>
        <end position="2135"/>
    </location>
</feature>
<feature type="region of interest" description="Disordered" evidence="22">
    <location>
        <begin position="703"/>
        <end position="724"/>
    </location>
</feature>
<name>A0A0L0C3R3_LUCCU</name>
<dbReference type="SMART" id="SM00239">
    <property type="entry name" value="C2"/>
    <property type="match status" value="1"/>
</dbReference>
<dbReference type="OrthoDB" id="63267at2759"/>
<dbReference type="FunFam" id="1.10.510.10:FF:000038">
    <property type="entry name" value="serine/threonine-protein kinase N2 isoform X1"/>
    <property type="match status" value="1"/>
</dbReference>
<feature type="region of interest" description="Disordered" evidence="22">
    <location>
        <begin position="1651"/>
        <end position="1670"/>
    </location>
</feature>
<feature type="compositionally biased region" description="Polar residues" evidence="22">
    <location>
        <begin position="1696"/>
        <end position="1705"/>
    </location>
</feature>
<dbReference type="SMART" id="SM00220">
    <property type="entry name" value="S_TKc"/>
    <property type="match status" value="1"/>
</dbReference>
<feature type="region of interest" description="Disordered" evidence="22">
    <location>
        <begin position="1144"/>
        <end position="1209"/>
    </location>
</feature>
<keyword evidence="8" id="KW-0723">Serine/threonine-protein kinase</keyword>
<keyword evidence="9" id="KW-0597">Phosphoprotein</keyword>
<evidence type="ECO:0000256" key="18">
    <source>
        <dbReference type="ARBA" id="ARBA00047470"/>
    </source>
</evidence>
<feature type="compositionally biased region" description="Basic and acidic residues" evidence="22">
    <location>
        <begin position="530"/>
        <end position="539"/>
    </location>
</feature>
<feature type="compositionally biased region" description="Low complexity" evidence="22">
    <location>
        <begin position="756"/>
        <end position="766"/>
    </location>
</feature>
<evidence type="ECO:0000256" key="4">
    <source>
        <dbReference type="ARBA" id="ARBA00004626"/>
    </source>
</evidence>
<evidence type="ECO:0000256" key="10">
    <source>
        <dbReference type="ARBA" id="ARBA00022679"/>
    </source>
</evidence>
<evidence type="ECO:0000256" key="21">
    <source>
        <dbReference type="SAM" id="Coils"/>
    </source>
</evidence>
<feature type="region of interest" description="Disordered" evidence="22">
    <location>
        <begin position="522"/>
        <end position="601"/>
    </location>
</feature>
<dbReference type="InterPro" id="IPR017441">
    <property type="entry name" value="Protein_kinase_ATP_BS"/>
</dbReference>
<accession>A0A0L0C3R3</accession>
<keyword evidence="28" id="KW-1185">Reference proteome</keyword>
<dbReference type="OMA" id="KPGHHAH"/>
<dbReference type="PROSITE" id="PS00108">
    <property type="entry name" value="PROTEIN_KINASE_ST"/>
    <property type="match status" value="1"/>
</dbReference>
<feature type="region of interest" description="Disordered" evidence="22">
    <location>
        <begin position="743"/>
        <end position="875"/>
    </location>
</feature>
<evidence type="ECO:0000256" key="12">
    <source>
        <dbReference type="ARBA" id="ARBA00022741"/>
    </source>
</evidence>
<feature type="compositionally biased region" description="Pro residues" evidence="22">
    <location>
        <begin position="1167"/>
        <end position="1179"/>
    </location>
</feature>
<dbReference type="PROSITE" id="PS51285">
    <property type="entry name" value="AGC_KINASE_CTER"/>
    <property type="match status" value="1"/>
</dbReference>
<evidence type="ECO:0000256" key="19">
    <source>
        <dbReference type="PROSITE-ProRule" id="PRU01207"/>
    </source>
</evidence>
<evidence type="ECO:0000259" key="24">
    <source>
        <dbReference type="PROSITE" id="PS50011"/>
    </source>
</evidence>
<evidence type="ECO:0000259" key="23">
    <source>
        <dbReference type="PROSITE" id="PS50004"/>
    </source>
</evidence>
<feature type="compositionally biased region" description="Low complexity" evidence="22">
    <location>
        <begin position="1825"/>
        <end position="1862"/>
    </location>
</feature>
<dbReference type="GO" id="GO:0031267">
    <property type="term" value="F:small GTPase binding"/>
    <property type="evidence" value="ECO:0007669"/>
    <property type="project" value="InterPro"/>
</dbReference>
<feature type="compositionally biased region" description="Polar residues" evidence="22">
    <location>
        <begin position="1657"/>
        <end position="1670"/>
    </location>
</feature>
<evidence type="ECO:0000256" key="2">
    <source>
        <dbReference type="ARBA" id="ARBA00004214"/>
    </source>
</evidence>
<dbReference type="EMBL" id="JRES01001012">
    <property type="protein sequence ID" value="KNC26139.1"/>
    <property type="molecule type" value="Genomic_DNA"/>
</dbReference>
<feature type="region of interest" description="Disordered" evidence="22">
    <location>
        <begin position="1681"/>
        <end position="1718"/>
    </location>
</feature>
<comment type="subcellular location">
    <subcellularLocation>
        <location evidence="4">Cleavage furrow</location>
    </subcellularLocation>
    <subcellularLocation>
        <location evidence="3">Cytoplasm</location>
    </subcellularLocation>
    <subcellularLocation>
        <location evidence="2">Midbody</location>
    </subcellularLocation>
    <subcellularLocation>
        <location evidence="1">Nucleus</location>
    </subcellularLocation>
</comment>
<evidence type="ECO:0000259" key="25">
    <source>
        <dbReference type="PROSITE" id="PS51285"/>
    </source>
</evidence>
<gene>
    <name evidence="27" type="ORF">FF38_12228</name>
</gene>
<dbReference type="CDD" id="cd05589">
    <property type="entry name" value="STKc_PKN"/>
    <property type="match status" value="1"/>
</dbReference>
<dbReference type="SMART" id="SM00742">
    <property type="entry name" value="Hr1"/>
    <property type="match status" value="3"/>
</dbReference>